<dbReference type="GO" id="GO:0005506">
    <property type="term" value="F:iron ion binding"/>
    <property type="evidence" value="ECO:0007669"/>
    <property type="project" value="InterPro"/>
</dbReference>
<reference evidence="4" key="1">
    <citation type="submission" date="2023-08" db="EMBL/GenBank/DDBJ databases">
        <title>Black Yeasts Isolated from many extreme environments.</title>
        <authorList>
            <person name="Coleine C."/>
            <person name="Stajich J.E."/>
            <person name="Selbmann L."/>
        </authorList>
    </citation>
    <scope>NUCLEOTIDE SEQUENCE</scope>
    <source>
        <strain evidence="4">CCFEE 5810</strain>
    </source>
</reference>
<name>A0AAN8A256_9PEZI</name>
<organism evidence="4 5">
    <name type="scientific">Elasticomyces elasticus</name>
    <dbReference type="NCBI Taxonomy" id="574655"/>
    <lineage>
        <taxon>Eukaryota</taxon>
        <taxon>Fungi</taxon>
        <taxon>Dikarya</taxon>
        <taxon>Ascomycota</taxon>
        <taxon>Pezizomycotina</taxon>
        <taxon>Dothideomycetes</taxon>
        <taxon>Dothideomycetidae</taxon>
        <taxon>Mycosphaerellales</taxon>
        <taxon>Teratosphaeriaceae</taxon>
        <taxon>Elasticomyces</taxon>
    </lineage>
</organism>
<dbReference type="PANTHER" id="PTHR24305:SF96">
    <property type="entry name" value="CYTOCHROME P450 MONOOXYGENASE STCB-RELATED"/>
    <property type="match status" value="1"/>
</dbReference>
<dbReference type="EMBL" id="JAVRQU010000008">
    <property type="protein sequence ID" value="KAK5699636.1"/>
    <property type="molecule type" value="Genomic_DNA"/>
</dbReference>
<dbReference type="Pfam" id="PF00067">
    <property type="entry name" value="p450"/>
    <property type="match status" value="1"/>
</dbReference>
<dbReference type="InterPro" id="IPR050121">
    <property type="entry name" value="Cytochrome_P450_monoxygenase"/>
</dbReference>
<feature type="transmembrane region" description="Helical" evidence="3">
    <location>
        <begin position="27"/>
        <end position="47"/>
    </location>
</feature>
<dbReference type="GO" id="GO:0004497">
    <property type="term" value="F:monooxygenase activity"/>
    <property type="evidence" value="ECO:0007669"/>
    <property type="project" value="InterPro"/>
</dbReference>
<dbReference type="Proteomes" id="UP001310594">
    <property type="component" value="Unassembled WGS sequence"/>
</dbReference>
<evidence type="ECO:0008006" key="6">
    <source>
        <dbReference type="Google" id="ProtNLM"/>
    </source>
</evidence>
<dbReference type="GO" id="GO:0020037">
    <property type="term" value="F:heme binding"/>
    <property type="evidence" value="ECO:0007669"/>
    <property type="project" value="InterPro"/>
</dbReference>
<keyword evidence="3" id="KW-0812">Transmembrane</keyword>
<accession>A0AAN8A256</accession>
<dbReference type="AlphaFoldDB" id="A0AAN8A256"/>
<proteinExistence type="inferred from homology"/>
<dbReference type="Gene3D" id="1.10.630.10">
    <property type="entry name" value="Cytochrome P450"/>
    <property type="match status" value="1"/>
</dbReference>
<comment type="caution">
    <text evidence="4">The sequence shown here is derived from an EMBL/GenBank/DDBJ whole genome shotgun (WGS) entry which is preliminary data.</text>
</comment>
<evidence type="ECO:0000313" key="5">
    <source>
        <dbReference type="Proteomes" id="UP001310594"/>
    </source>
</evidence>
<keyword evidence="3" id="KW-0472">Membrane</keyword>
<evidence type="ECO:0000256" key="3">
    <source>
        <dbReference type="SAM" id="Phobius"/>
    </source>
</evidence>
<comment type="similarity">
    <text evidence="1">Belongs to the cytochrome P450 family.</text>
</comment>
<sequence length="438" mass="48771">MASLDTGFVEQLWHDAQLLSKRALAEVGITGVVAVALASALVSYVLLHRIYCAFLSPLRKIPGPWHAHYTGLVLKLNILAGNRVNYVQALHEKYGPFVRVAHDEVVTCDPAAGKAIHAVGTKWRKWSHIPLHITANVFAIVDPKHHNIRQRFYTKTFSQGSLRRTMQQPILKIAQLATDGIEADIRSNSGLVNVHEWFMLFGNDVMYALTFGEGFGLMEKGKRGQIAPITPLEFHQMIAWTEYSMPIFLFGRFVLSHFSARAKAIFKADVCLNPSEDEAIAQLRMKPKNEDGRTIFANAIEDAKEDEVLKGSGKTRLTDDEIAADALGFRLAGAEPVSVTLTYLVYCVLDRPEVQKLLEDEVANVELTDGVLEQCPILRAVVLEGLRLWGGNATAMRRKEDESPYTVLGGYQIPRGTTVSTQAYSLHRNPAAWQDPLR</sequence>
<gene>
    <name evidence="4" type="ORF">LTR97_005765</name>
</gene>
<keyword evidence="2" id="KW-0560">Oxidoreductase</keyword>
<dbReference type="InterPro" id="IPR001128">
    <property type="entry name" value="Cyt_P450"/>
</dbReference>
<dbReference type="SUPFAM" id="SSF48264">
    <property type="entry name" value="Cytochrome P450"/>
    <property type="match status" value="1"/>
</dbReference>
<dbReference type="PANTHER" id="PTHR24305">
    <property type="entry name" value="CYTOCHROME P450"/>
    <property type="match status" value="1"/>
</dbReference>
<evidence type="ECO:0000256" key="2">
    <source>
        <dbReference type="ARBA" id="ARBA00023002"/>
    </source>
</evidence>
<dbReference type="GO" id="GO:0016705">
    <property type="term" value="F:oxidoreductase activity, acting on paired donors, with incorporation or reduction of molecular oxygen"/>
    <property type="evidence" value="ECO:0007669"/>
    <property type="project" value="InterPro"/>
</dbReference>
<dbReference type="InterPro" id="IPR036396">
    <property type="entry name" value="Cyt_P450_sf"/>
</dbReference>
<evidence type="ECO:0000313" key="4">
    <source>
        <dbReference type="EMBL" id="KAK5699636.1"/>
    </source>
</evidence>
<keyword evidence="3" id="KW-1133">Transmembrane helix</keyword>
<protein>
    <recommendedName>
        <fullName evidence="6">Cytochrome P450</fullName>
    </recommendedName>
</protein>
<evidence type="ECO:0000256" key="1">
    <source>
        <dbReference type="ARBA" id="ARBA00010617"/>
    </source>
</evidence>